<accession>A0A6J4SYA1</accession>
<dbReference type="Gene3D" id="3.40.50.1820">
    <property type="entry name" value="alpha/beta hydrolase"/>
    <property type="match status" value="1"/>
</dbReference>
<sequence length="350" mass="36959">MTDNLAPSLAALQQTAGPRPLPMFLELVRRAGESDPELMRAALVGLAIYQRAPRHVAQQSRSIVARTDGAGLRDCGGSGRPIVLVPSLINPPGILDLDAGSSLSEALTSSGRVFLLDWGAARDRMTLDVSAHVRDLLLPLLRSLGEPVILVGYCLGGTMALAAAALDRRIAAVATLAAPWCFSAYPPEARSALQQLWHRAKPIAKGLGVLPIEVLQAAFWSLDPHRVVAKFARLATTDPNGLERLRFIALEDWANTGEPLPLPAAEELLEELFGADRSGSGEWLGGGLPACPTLHVTATGDRITPANTAAASGEQVACNAGHVGMIVGRSAPTTLHAPLRQWLEALPPRG</sequence>
<dbReference type="InterPro" id="IPR051321">
    <property type="entry name" value="PHA/PHB_synthase"/>
</dbReference>
<dbReference type="SUPFAM" id="SSF53474">
    <property type="entry name" value="alpha/beta-Hydrolases"/>
    <property type="match status" value="1"/>
</dbReference>
<organism evidence="2">
    <name type="scientific">uncultured Sphingomonas sp</name>
    <dbReference type="NCBI Taxonomy" id="158754"/>
    <lineage>
        <taxon>Bacteria</taxon>
        <taxon>Pseudomonadati</taxon>
        <taxon>Pseudomonadota</taxon>
        <taxon>Alphaproteobacteria</taxon>
        <taxon>Sphingomonadales</taxon>
        <taxon>Sphingomonadaceae</taxon>
        <taxon>Sphingomonas</taxon>
        <taxon>environmental samples</taxon>
    </lineage>
</organism>
<gene>
    <name evidence="2" type="ORF">AVDCRST_MAG62-377</name>
</gene>
<dbReference type="AlphaFoldDB" id="A0A6J4SYA1"/>
<dbReference type="PANTHER" id="PTHR36837:SF2">
    <property type="entry name" value="POLY(3-HYDROXYALKANOATE) POLYMERASE SUBUNIT PHAC"/>
    <property type="match status" value="1"/>
</dbReference>
<dbReference type="EMBL" id="CADCWB010000047">
    <property type="protein sequence ID" value="CAA9508459.1"/>
    <property type="molecule type" value="Genomic_DNA"/>
</dbReference>
<protein>
    <submittedName>
        <fullName evidence="2">Polyhydroxyalkanoic acid synthase</fullName>
    </submittedName>
</protein>
<proteinExistence type="predicted"/>
<dbReference type="InterPro" id="IPR029058">
    <property type="entry name" value="AB_hydrolase_fold"/>
</dbReference>
<name>A0A6J4SYA1_9SPHN</name>
<feature type="domain" description="AB hydrolase-1" evidence="1">
    <location>
        <begin position="106"/>
        <end position="325"/>
    </location>
</feature>
<reference evidence="2" key="1">
    <citation type="submission" date="2020-02" db="EMBL/GenBank/DDBJ databases">
        <authorList>
            <person name="Meier V. D."/>
        </authorList>
    </citation>
    <scope>NUCLEOTIDE SEQUENCE</scope>
    <source>
        <strain evidence="2">AVDCRST_MAG62</strain>
    </source>
</reference>
<dbReference type="PANTHER" id="PTHR36837">
    <property type="entry name" value="POLY(3-HYDROXYALKANOATE) POLYMERASE SUBUNIT PHAC"/>
    <property type="match status" value="1"/>
</dbReference>
<dbReference type="InterPro" id="IPR000073">
    <property type="entry name" value="AB_hydrolase_1"/>
</dbReference>
<evidence type="ECO:0000313" key="2">
    <source>
        <dbReference type="EMBL" id="CAA9508459.1"/>
    </source>
</evidence>
<dbReference type="Pfam" id="PF12697">
    <property type="entry name" value="Abhydrolase_6"/>
    <property type="match status" value="1"/>
</dbReference>
<evidence type="ECO:0000259" key="1">
    <source>
        <dbReference type="Pfam" id="PF12697"/>
    </source>
</evidence>